<evidence type="ECO:0000313" key="2">
    <source>
        <dbReference type="EMBL" id="OFJ51362.1"/>
    </source>
</evidence>
<proteinExistence type="predicted"/>
<dbReference type="InterPro" id="IPR036188">
    <property type="entry name" value="FAD/NAD-bd_sf"/>
</dbReference>
<dbReference type="AlphaFoldDB" id="A0A1E8PYI0"/>
<comment type="caution">
    <text evidence="2">The sequence shown here is derived from an EMBL/GenBank/DDBJ whole genome shotgun (WGS) entry which is preliminary data.</text>
</comment>
<protein>
    <submittedName>
        <fullName evidence="2">FAD-dependent oxidoreductase</fullName>
    </submittedName>
</protein>
<dbReference type="SUPFAM" id="SSF51905">
    <property type="entry name" value="FAD/NAD(P)-binding domain"/>
    <property type="match status" value="1"/>
</dbReference>
<sequence length="472" mass="51643">MHTVFDADVDPGLVERSLAGSVLGSVWLETLSGDQRLQYPTLTGAVTCDLLVVGGGYTGLWTALHAARRHPDRRVVLIEAERIGWAASGRNGGFVDASLTHGTENGRSRWPGELDTLTAMGLANLDGMQAEIAELGLDAEWERTGMLAVATEPHQVPWLSAAAAHGDGAFLDQAAVRAEVDSPTYRAGLFAADTCALVHPAKLALELARACQEAGVTIYEHTAARSLDSGGATLRVDTGGAVITTRHAVLATNVFPSLLRRNRLHTVPVYDYVLATEPLTDAQFDRIGWRHRQGIGDTANQFHYYRRSRDGRIVFGGYDAVYHFGRRVDSAYEDRAETYRLLARHFFLTFPQLDDVRFSHRWAGPIDTNTRFCAHWGLARDGRVAYVNGFTGLGVGAARFAADVCLDLLAGEPTERTRLEMVRRKPMPFPPEPLASIGIQATRWSLDRADHCAGRRNLLLRTLDAVGLGFDS</sequence>
<dbReference type="InterPro" id="IPR006076">
    <property type="entry name" value="FAD-dep_OxRdtase"/>
</dbReference>
<name>A0A1E8PYI0_9MYCO</name>
<evidence type="ECO:0000259" key="1">
    <source>
        <dbReference type="Pfam" id="PF01266"/>
    </source>
</evidence>
<dbReference type="EMBL" id="MCHX01000069">
    <property type="protein sequence ID" value="OFJ51362.1"/>
    <property type="molecule type" value="Genomic_DNA"/>
</dbReference>
<accession>A0A1E8PYI0</accession>
<dbReference type="Gene3D" id="3.50.50.60">
    <property type="entry name" value="FAD/NAD(P)-binding domain"/>
    <property type="match status" value="1"/>
</dbReference>
<gene>
    <name evidence="2" type="ORF">BEL07_23265</name>
</gene>
<keyword evidence="3" id="KW-1185">Reference proteome</keyword>
<dbReference type="Proteomes" id="UP000178953">
    <property type="component" value="Unassembled WGS sequence"/>
</dbReference>
<dbReference type="PANTHER" id="PTHR13847">
    <property type="entry name" value="SARCOSINE DEHYDROGENASE-RELATED"/>
    <property type="match status" value="1"/>
</dbReference>
<dbReference type="RefSeq" id="WP_070355434.1">
    <property type="nucleotide sequence ID" value="NZ_CP043474.1"/>
</dbReference>
<dbReference type="GO" id="GO:0005737">
    <property type="term" value="C:cytoplasm"/>
    <property type="evidence" value="ECO:0007669"/>
    <property type="project" value="TreeGrafter"/>
</dbReference>
<organism evidence="2 3">
    <name type="scientific">Mycolicibacterium grossiae</name>
    <dbReference type="NCBI Taxonomy" id="1552759"/>
    <lineage>
        <taxon>Bacteria</taxon>
        <taxon>Bacillati</taxon>
        <taxon>Actinomycetota</taxon>
        <taxon>Actinomycetes</taxon>
        <taxon>Mycobacteriales</taxon>
        <taxon>Mycobacteriaceae</taxon>
        <taxon>Mycolicibacterium</taxon>
    </lineage>
</organism>
<dbReference type="Gene3D" id="3.30.9.10">
    <property type="entry name" value="D-Amino Acid Oxidase, subunit A, domain 2"/>
    <property type="match status" value="1"/>
</dbReference>
<dbReference type="Pfam" id="PF01266">
    <property type="entry name" value="DAO"/>
    <property type="match status" value="1"/>
</dbReference>
<dbReference type="PANTHER" id="PTHR13847:SF281">
    <property type="entry name" value="FAD DEPENDENT OXIDOREDUCTASE DOMAIN-CONTAINING PROTEIN"/>
    <property type="match status" value="1"/>
</dbReference>
<reference evidence="2 3" key="1">
    <citation type="submission" date="2016-09" db="EMBL/GenBank/DDBJ databases">
        <title>genome sequence of Mycobacterium sp. 739 SCH.</title>
        <authorList>
            <person name="Greninger A.L."/>
            <person name="Qin X."/>
            <person name="Jerome K."/>
            <person name="Vora S."/>
            <person name="Quinn K."/>
        </authorList>
    </citation>
    <scope>NUCLEOTIDE SEQUENCE [LARGE SCALE GENOMIC DNA]</scope>
    <source>
        <strain evidence="2 3">SCH</strain>
    </source>
</reference>
<evidence type="ECO:0000313" key="3">
    <source>
        <dbReference type="Proteomes" id="UP000178953"/>
    </source>
</evidence>
<dbReference type="OrthoDB" id="9805852at2"/>
<feature type="domain" description="FAD dependent oxidoreductase" evidence="1">
    <location>
        <begin position="49"/>
        <end position="403"/>
    </location>
</feature>